<proteinExistence type="predicted"/>
<evidence type="ECO:0000259" key="4">
    <source>
        <dbReference type="Pfam" id="PF10342"/>
    </source>
</evidence>
<feature type="region of interest" description="Disordered" evidence="2">
    <location>
        <begin position="136"/>
        <end position="161"/>
    </location>
</feature>
<dbReference type="PANTHER" id="PTHR40633">
    <property type="entry name" value="MATRIX PROTEIN, PUTATIVE (AFU_ORTHOLOGUE AFUA_8G05410)-RELATED"/>
    <property type="match status" value="1"/>
</dbReference>
<comment type="caution">
    <text evidence="5">The sequence shown here is derived from an EMBL/GenBank/DDBJ whole genome shotgun (WGS) entry which is preliminary data.</text>
</comment>
<feature type="region of interest" description="Disordered" evidence="2">
    <location>
        <begin position="201"/>
        <end position="220"/>
    </location>
</feature>
<keyword evidence="6" id="KW-1185">Reference proteome</keyword>
<evidence type="ECO:0000256" key="2">
    <source>
        <dbReference type="SAM" id="MobiDB-lite"/>
    </source>
</evidence>
<reference evidence="5 6" key="1">
    <citation type="submission" date="2024-01" db="EMBL/GenBank/DDBJ databases">
        <authorList>
            <person name="Allen C."/>
            <person name="Tagirdzhanova G."/>
        </authorList>
    </citation>
    <scope>NUCLEOTIDE SEQUENCE [LARGE SCALE GENOMIC DNA]</scope>
</reference>
<evidence type="ECO:0000256" key="1">
    <source>
        <dbReference type="ARBA" id="ARBA00022729"/>
    </source>
</evidence>
<dbReference type="Proteomes" id="UP001642482">
    <property type="component" value="Unassembled WGS sequence"/>
</dbReference>
<accession>A0ABP0CBP5</accession>
<dbReference type="PANTHER" id="PTHR40633:SF1">
    <property type="entry name" value="GPI ANCHORED SERINE-THREONINE RICH PROTEIN (AFU_ORTHOLOGUE AFUA_1G03630)"/>
    <property type="match status" value="1"/>
</dbReference>
<dbReference type="EMBL" id="CAWUHD010000083">
    <property type="protein sequence ID" value="CAK7229052.1"/>
    <property type="molecule type" value="Genomic_DNA"/>
</dbReference>
<organism evidence="5 6">
    <name type="scientific">Sporothrix eucalyptigena</name>
    <dbReference type="NCBI Taxonomy" id="1812306"/>
    <lineage>
        <taxon>Eukaryota</taxon>
        <taxon>Fungi</taxon>
        <taxon>Dikarya</taxon>
        <taxon>Ascomycota</taxon>
        <taxon>Pezizomycotina</taxon>
        <taxon>Sordariomycetes</taxon>
        <taxon>Sordariomycetidae</taxon>
        <taxon>Ophiostomatales</taxon>
        <taxon>Ophiostomataceae</taxon>
        <taxon>Sporothrix</taxon>
    </lineage>
</organism>
<gene>
    <name evidence="5" type="ORF">SEUCBS140593_007118</name>
</gene>
<name>A0ABP0CBP5_9PEZI</name>
<evidence type="ECO:0000256" key="3">
    <source>
        <dbReference type="SAM" id="SignalP"/>
    </source>
</evidence>
<feature type="chain" id="PRO_5046260065" description="Yeast cell wall synthesis Kre9/Knh1-like N-terminal domain-containing protein" evidence="3">
    <location>
        <begin position="18"/>
        <end position="245"/>
    </location>
</feature>
<sequence length="245" mass="24325">MRYTAATLVAFASAVLAQTANFDVISKPTEGTVVPAGETYTIVWAPTADYNNDTITLTLLGGATSKTLQTVAVIKAGVANSAGEYDWAVSSSLGANATYGIEITLDSDPSILEYSFPFTISGGSTSSSSSSAVSSAAASSTTDTKKTSTSSSSSSTKTTVATSSSSSSAATTLTTKTSTTYNGNSTTTGKQTGTQTVITSTQTATKTGSSATGTASTVSTSDAKSLGASSVITLIGGLAVAFFAL</sequence>
<feature type="signal peptide" evidence="3">
    <location>
        <begin position="1"/>
        <end position="17"/>
    </location>
</feature>
<evidence type="ECO:0000313" key="5">
    <source>
        <dbReference type="EMBL" id="CAK7229052.1"/>
    </source>
</evidence>
<dbReference type="InterPro" id="IPR018466">
    <property type="entry name" value="Kre9/Knh1-like_N"/>
</dbReference>
<dbReference type="InterPro" id="IPR052982">
    <property type="entry name" value="SRP1/TIP1-like"/>
</dbReference>
<keyword evidence="1 3" id="KW-0732">Signal</keyword>
<dbReference type="Pfam" id="PF10342">
    <property type="entry name" value="Kre9_KNH"/>
    <property type="match status" value="1"/>
</dbReference>
<protein>
    <recommendedName>
        <fullName evidence="4">Yeast cell wall synthesis Kre9/Knh1-like N-terminal domain-containing protein</fullName>
    </recommendedName>
</protein>
<evidence type="ECO:0000313" key="6">
    <source>
        <dbReference type="Proteomes" id="UP001642482"/>
    </source>
</evidence>
<feature type="domain" description="Yeast cell wall synthesis Kre9/Knh1-like N-terminal" evidence="4">
    <location>
        <begin position="27"/>
        <end position="120"/>
    </location>
</feature>